<reference evidence="2 3" key="1">
    <citation type="submission" date="2024-02" db="EMBL/GenBank/DDBJ databases">
        <title>de novo genome assembly of Solanum bulbocastanum strain 11H21.</title>
        <authorList>
            <person name="Hosaka A.J."/>
        </authorList>
    </citation>
    <scope>NUCLEOTIDE SEQUENCE [LARGE SCALE GENOMIC DNA]</scope>
    <source>
        <tissue evidence="2">Young leaves</tissue>
    </source>
</reference>
<proteinExistence type="predicted"/>
<dbReference type="Proteomes" id="UP001371456">
    <property type="component" value="Unassembled WGS sequence"/>
</dbReference>
<feature type="transmembrane region" description="Helical" evidence="1">
    <location>
        <begin position="95"/>
        <end position="115"/>
    </location>
</feature>
<comment type="caution">
    <text evidence="2">The sequence shown here is derived from an EMBL/GenBank/DDBJ whole genome shotgun (WGS) entry which is preliminary data.</text>
</comment>
<evidence type="ECO:0000256" key="1">
    <source>
        <dbReference type="SAM" id="Phobius"/>
    </source>
</evidence>
<evidence type="ECO:0000313" key="2">
    <source>
        <dbReference type="EMBL" id="KAK6781130.1"/>
    </source>
</evidence>
<keyword evidence="1" id="KW-1133">Transmembrane helix</keyword>
<dbReference type="AlphaFoldDB" id="A0AAN8T3P4"/>
<keyword evidence="1" id="KW-0472">Membrane</keyword>
<organism evidence="2 3">
    <name type="scientific">Solanum bulbocastanum</name>
    <name type="common">Wild potato</name>
    <dbReference type="NCBI Taxonomy" id="147425"/>
    <lineage>
        <taxon>Eukaryota</taxon>
        <taxon>Viridiplantae</taxon>
        <taxon>Streptophyta</taxon>
        <taxon>Embryophyta</taxon>
        <taxon>Tracheophyta</taxon>
        <taxon>Spermatophyta</taxon>
        <taxon>Magnoliopsida</taxon>
        <taxon>eudicotyledons</taxon>
        <taxon>Gunneridae</taxon>
        <taxon>Pentapetalae</taxon>
        <taxon>asterids</taxon>
        <taxon>lamiids</taxon>
        <taxon>Solanales</taxon>
        <taxon>Solanaceae</taxon>
        <taxon>Solanoideae</taxon>
        <taxon>Solaneae</taxon>
        <taxon>Solanum</taxon>
    </lineage>
</organism>
<feature type="transmembrane region" description="Helical" evidence="1">
    <location>
        <begin position="145"/>
        <end position="169"/>
    </location>
</feature>
<feature type="transmembrane region" description="Helical" evidence="1">
    <location>
        <begin position="35"/>
        <end position="54"/>
    </location>
</feature>
<keyword evidence="3" id="KW-1185">Reference proteome</keyword>
<keyword evidence="1" id="KW-0812">Transmembrane</keyword>
<feature type="transmembrane region" description="Helical" evidence="1">
    <location>
        <begin position="181"/>
        <end position="206"/>
    </location>
</feature>
<evidence type="ECO:0000313" key="3">
    <source>
        <dbReference type="Proteomes" id="UP001371456"/>
    </source>
</evidence>
<accession>A0AAN8T3P4</accession>
<dbReference type="EMBL" id="JBANQN010000009">
    <property type="protein sequence ID" value="KAK6781130.1"/>
    <property type="molecule type" value="Genomic_DNA"/>
</dbReference>
<gene>
    <name evidence="2" type="ORF">RDI58_023314</name>
</gene>
<feature type="transmembrane region" description="Helical" evidence="1">
    <location>
        <begin position="12"/>
        <end position="28"/>
    </location>
</feature>
<sequence>MPLTLKEKHTWFIGDVLFHCFVLCRIVSRHGWNNTIFVWALGIIIVHAILYYPITKVYVGRPIVPLNFVKTMEAVGWLENFIVAHLISTYLKLDIALYCAISFGLLTLFCWLMLLRPVASDLGIHYASSTLLMTMTIRDYGLNNAMAWASGILCIVLVVICLVAEMVTMPVLEPPAIESPAIVPLAIVWAMRWICLQLHRLMLLLLCGRLHFQPA</sequence>
<name>A0AAN8T3P4_SOLBU</name>
<protein>
    <submittedName>
        <fullName evidence="2">Uncharacterized protein</fullName>
    </submittedName>
</protein>